<dbReference type="AlphaFoldDB" id="X6PB32"/>
<accession>X6PB32</accession>
<name>X6PB32_RETFI</name>
<dbReference type="Proteomes" id="UP000023152">
    <property type="component" value="Unassembled WGS sequence"/>
</dbReference>
<dbReference type="EMBL" id="ASPP01001694">
    <property type="protein sequence ID" value="ETO35356.1"/>
    <property type="molecule type" value="Genomic_DNA"/>
</dbReference>
<evidence type="ECO:0000313" key="3">
    <source>
        <dbReference type="Proteomes" id="UP000023152"/>
    </source>
</evidence>
<gene>
    <name evidence="2" type="ORF">RFI_01707</name>
</gene>
<feature type="non-terminal residue" evidence="2">
    <location>
        <position position="199"/>
    </location>
</feature>
<organism evidence="2 3">
    <name type="scientific">Reticulomyxa filosa</name>
    <dbReference type="NCBI Taxonomy" id="46433"/>
    <lineage>
        <taxon>Eukaryota</taxon>
        <taxon>Sar</taxon>
        <taxon>Rhizaria</taxon>
        <taxon>Retaria</taxon>
        <taxon>Foraminifera</taxon>
        <taxon>Monothalamids</taxon>
        <taxon>Reticulomyxidae</taxon>
        <taxon>Reticulomyxa</taxon>
    </lineage>
</organism>
<feature type="region of interest" description="Disordered" evidence="1">
    <location>
        <begin position="122"/>
        <end position="157"/>
    </location>
</feature>
<evidence type="ECO:0000256" key="1">
    <source>
        <dbReference type="SAM" id="MobiDB-lite"/>
    </source>
</evidence>
<evidence type="ECO:0000313" key="2">
    <source>
        <dbReference type="EMBL" id="ETO35356.1"/>
    </source>
</evidence>
<protein>
    <submittedName>
        <fullName evidence="2">Uncharacterized protein</fullName>
    </submittedName>
</protein>
<comment type="caution">
    <text evidence="2">The sequence shown here is derived from an EMBL/GenBank/DDBJ whole genome shotgun (WGS) entry which is preliminary data.</text>
</comment>
<sequence length="199" mass="22736">MTESSEKGNEKVENATEEPRPVKRRPPPPSMPAPRAPVQHVEKAPRRVGRVEPSAQDIEKRYEKMNELMDPSKLSNKEKQCILQIVVCVLANHLKRYHYYETACNEYLQSVKATQWKSDLMTEDDRDKDKDNDNDNNNDKDKDESKEEDNKKTLATSENIKTSNTIHSFGSNGKKGSKKCRRDRGSIVIAIVIVIVIVI</sequence>
<feature type="compositionally biased region" description="Basic and acidic residues" evidence="1">
    <location>
        <begin position="1"/>
        <end position="21"/>
    </location>
</feature>
<keyword evidence="3" id="KW-1185">Reference proteome</keyword>
<feature type="region of interest" description="Disordered" evidence="1">
    <location>
        <begin position="1"/>
        <end position="56"/>
    </location>
</feature>
<reference evidence="2 3" key="1">
    <citation type="journal article" date="2013" name="Curr. Biol.">
        <title>The Genome of the Foraminiferan Reticulomyxa filosa.</title>
        <authorList>
            <person name="Glockner G."/>
            <person name="Hulsmann N."/>
            <person name="Schleicher M."/>
            <person name="Noegel A.A."/>
            <person name="Eichinger L."/>
            <person name="Gallinger C."/>
            <person name="Pawlowski J."/>
            <person name="Sierra R."/>
            <person name="Euteneuer U."/>
            <person name="Pillet L."/>
            <person name="Moustafa A."/>
            <person name="Platzer M."/>
            <person name="Groth M."/>
            <person name="Szafranski K."/>
            <person name="Schliwa M."/>
        </authorList>
    </citation>
    <scope>NUCLEOTIDE SEQUENCE [LARGE SCALE GENOMIC DNA]</scope>
</reference>
<feature type="compositionally biased region" description="Basic and acidic residues" evidence="1">
    <location>
        <begin position="123"/>
        <end position="152"/>
    </location>
</feature>
<proteinExistence type="predicted"/>